<comment type="caution">
    <text evidence="2">The sequence shown here is derived from an EMBL/GenBank/DDBJ whole genome shotgun (WGS) entry which is preliminary data.</text>
</comment>
<accession>A0A428UC33</accession>
<feature type="compositionally biased region" description="Polar residues" evidence="1">
    <location>
        <begin position="144"/>
        <end position="154"/>
    </location>
</feature>
<keyword evidence="3" id="KW-1185">Reference proteome</keyword>
<gene>
    <name evidence="2" type="ORF">CEP52_002762</name>
</gene>
<feature type="region of interest" description="Disordered" evidence="1">
    <location>
        <begin position="1"/>
        <end position="209"/>
    </location>
</feature>
<evidence type="ECO:0000256" key="1">
    <source>
        <dbReference type="SAM" id="MobiDB-lite"/>
    </source>
</evidence>
<feature type="compositionally biased region" description="Low complexity" evidence="1">
    <location>
        <begin position="29"/>
        <end position="74"/>
    </location>
</feature>
<protein>
    <submittedName>
        <fullName evidence="2">Uncharacterized protein</fullName>
    </submittedName>
</protein>
<evidence type="ECO:0000313" key="3">
    <source>
        <dbReference type="Proteomes" id="UP000287144"/>
    </source>
</evidence>
<dbReference type="Proteomes" id="UP000287144">
    <property type="component" value="Unassembled WGS sequence"/>
</dbReference>
<sequence length="209" mass="23166">MTHGSDSHRGNSRREHRSRGREQTSQYHQGQPQPSASQAQYQQLPHQQMQQQQHQYTNSHASSSGYAATAGYAAPQGQDGTSGYDAYGYSQPPSTPRAHQGSAQDSQYSPNRDNTRVRIRGHRDEAEDPVLRTESFVREGNKNRVASSRSSQSGRAIKKKKKDRAKTAIDKFNAAYRPANPPTSQYNEDPDDPDCGDGPYYGGSSYGDD</sequence>
<proteinExistence type="predicted"/>
<feature type="compositionally biased region" description="Gly residues" evidence="1">
    <location>
        <begin position="199"/>
        <end position="209"/>
    </location>
</feature>
<feature type="compositionally biased region" description="Basic and acidic residues" evidence="1">
    <location>
        <begin position="1"/>
        <end position="13"/>
    </location>
</feature>
<feature type="compositionally biased region" description="Basic and acidic residues" evidence="1">
    <location>
        <begin position="122"/>
        <end position="142"/>
    </location>
</feature>
<dbReference type="EMBL" id="NKCK01000016">
    <property type="protein sequence ID" value="RSM11850.1"/>
    <property type="molecule type" value="Genomic_DNA"/>
</dbReference>
<organism evidence="2 3">
    <name type="scientific">Fusarium oligoseptatum</name>
    <dbReference type="NCBI Taxonomy" id="2604345"/>
    <lineage>
        <taxon>Eukaryota</taxon>
        <taxon>Fungi</taxon>
        <taxon>Dikarya</taxon>
        <taxon>Ascomycota</taxon>
        <taxon>Pezizomycotina</taxon>
        <taxon>Sordariomycetes</taxon>
        <taxon>Hypocreomycetidae</taxon>
        <taxon>Hypocreales</taxon>
        <taxon>Nectriaceae</taxon>
        <taxon>Fusarium</taxon>
        <taxon>Fusarium solani species complex</taxon>
    </lineage>
</organism>
<reference evidence="2 3" key="1">
    <citation type="submission" date="2017-06" db="EMBL/GenBank/DDBJ databases">
        <title>Comparative genomic analysis of Ambrosia Fusariam Clade fungi.</title>
        <authorList>
            <person name="Stajich J.E."/>
            <person name="Carrillo J."/>
            <person name="Kijimoto T."/>
            <person name="Eskalen A."/>
            <person name="O'Donnell K."/>
            <person name="Kasson M."/>
        </authorList>
    </citation>
    <scope>NUCLEOTIDE SEQUENCE [LARGE SCALE GENOMIC DNA]</scope>
    <source>
        <strain evidence="2 3">NRRL62579</strain>
    </source>
</reference>
<evidence type="ECO:0000313" key="2">
    <source>
        <dbReference type="EMBL" id="RSM11850.1"/>
    </source>
</evidence>
<name>A0A428UC33_9HYPO</name>
<feature type="compositionally biased region" description="Polar residues" evidence="1">
    <location>
        <begin position="101"/>
        <end position="112"/>
    </location>
</feature>
<dbReference type="AlphaFoldDB" id="A0A428UC33"/>